<proteinExistence type="inferred from homology"/>
<organism evidence="8 9">
    <name type="scientific">Pachysolen tannophilus NRRL Y-2460</name>
    <dbReference type="NCBI Taxonomy" id="669874"/>
    <lineage>
        <taxon>Eukaryota</taxon>
        <taxon>Fungi</taxon>
        <taxon>Dikarya</taxon>
        <taxon>Ascomycota</taxon>
        <taxon>Saccharomycotina</taxon>
        <taxon>Pichiomycetes</taxon>
        <taxon>Pachysolenaceae</taxon>
        <taxon>Pachysolen</taxon>
    </lineage>
</organism>
<dbReference type="EMBL" id="KV454012">
    <property type="protein sequence ID" value="ODV96762.1"/>
    <property type="molecule type" value="Genomic_DNA"/>
</dbReference>
<evidence type="ECO:0000256" key="2">
    <source>
        <dbReference type="ARBA" id="ARBA00008917"/>
    </source>
</evidence>
<dbReference type="PANTHER" id="PTHR11009">
    <property type="entry name" value="DER1-LIKE PROTEIN, DERLIN"/>
    <property type="match status" value="1"/>
</dbReference>
<evidence type="ECO:0000256" key="4">
    <source>
        <dbReference type="ARBA" id="ARBA00022824"/>
    </source>
</evidence>
<protein>
    <recommendedName>
        <fullName evidence="7">Derlin</fullName>
    </recommendedName>
</protein>
<feature type="transmembrane region" description="Helical" evidence="7">
    <location>
        <begin position="94"/>
        <end position="119"/>
    </location>
</feature>
<name>A0A1E4TYC7_PACTA</name>
<dbReference type="Pfam" id="PF04511">
    <property type="entry name" value="DER1"/>
    <property type="match status" value="1"/>
</dbReference>
<keyword evidence="9" id="KW-1185">Reference proteome</keyword>
<keyword evidence="6 7" id="KW-0472">Membrane</keyword>
<keyword evidence="5 7" id="KW-1133">Transmembrane helix</keyword>
<dbReference type="GO" id="GO:0006950">
    <property type="term" value="P:response to stress"/>
    <property type="evidence" value="ECO:0007669"/>
    <property type="project" value="UniProtKB-ARBA"/>
</dbReference>
<gene>
    <name evidence="8" type="ORF">PACTADRAFT_32260</name>
</gene>
<dbReference type="SUPFAM" id="SSF144091">
    <property type="entry name" value="Rhomboid-like"/>
    <property type="match status" value="1"/>
</dbReference>
<evidence type="ECO:0000256" key="3">
    <source>
        <dbReference type="ARBA" id="ARBA00022692"/>
    </source>
</evidence>
<dbReference type="AlphaFoldDB" id="A0A1E4TYC7"/>
<comment type="subcellular location">
    <subcellularLocation>
        <location evidence="1 7">Endoplasmic reticulum membrane</location>
        <topology evidence="1 7">Multi-pass membrane protein</topology>
    </subcellularLocation>
</comment>
<evidence type="ECO:0000313" key="9">
    <source>
        <dbReference type="Proteomes" id="UP000094236"/>
    </source>
</evidence>
<dbReference type="STRING" id="669874.A0A1E4TYC7"/>
<comment type="function">
    <text evidence="7">May be involved in the degradation of misfolded endoplasmic reticulum (ER) luminal proteins.</text>
</comment>
<evidence type="ECO:0000256" key="6">
    <source>
        <dbReference type="ARBA" id="ARBA00023136"/>
    </source>
</evidence>
<evidence type="ECO:0000256" key="1">
    <source>
        <dbReference type="ARBA" id="ARBA00004477"/>
    </source>
</evidence>
<feature type="transmembrane region" description="Helical" evidence="7">
    <location>
        <begin position="18"/>
        <end position="36"/>
    </location>
</feature>
<comment type="similarity">
    <text evidence="2 7">Belongs to the derlin family.</text>
</comment>
<dbReference type="Proteomes" id="UP000094236">
    <property type="component" value="Unassembled WGS sequence"/>
</dbReference>
<evidence type="ECO:0000313" key="8">
    <source>
        <dbReference type="EMBL" id="ODV96762.1"/>
    </source>
</evidence>
<keyword evidence="4 7" id="KW-0256">Endoplasmic reticulum</keyword>
<dbReference type="OrthoDB" id="1716531at2759"/>
<keyword evidence="3 7" id="KW-0812">Transmembrane</keyword>
<evidence type="ECO:0000256" key="7">
    <source>
        <dbReference type="RuleBase" id="RU363059"/>
    </source>
</evidence>
<dbReference type="InterPro" id="IPR007599">
    <property type="entry name" value="DER1"/>
</dbReference>
<feature type="transmembrane region" description="Helical" evidence="7">
    <location>
        <begin position="139"/>
        <end position="159"/>
    </location>
</feature>
<dbReference type="InterPro" id="IPR035952">
    <property type="entry name" value="Rhomboid-like_sf"/>
</dbReference>
<feature type="transmembrane region" description="Helical" evidence="7">
    <location>
        <begin position="56"/>
        <end position="78"/>
    </location>
</feature>
<dbReference type="PROSITE" id="PS51257">
    <property type="entry name" value="PROKAR_LIPOPROTEIN"/>
    <property type="match status" value="1"/>
</dbReference>
<accession>A0A1E4TYC7</accession>
<dbReference type="GO" id="GO:0005789">
    <property type="term" value="C:endoplasmic reticulum membrane"/>
    <property type="evidence" value="ECO:0007669"/>
    <property type="project" value="UniProtKB-SubCell"/>
</dbReference>
<evidence type="ECO:0000256" key="5">
    <source>
        <dbReference type="ARBA" id="ARBA00022989"/>
    </source>
</evidence>
<reference evidence="9" key="1">
    <citation type="submission" date="2016-05" db="EMBL/GenBank/DDBJ databases">
        <title>Comparative genomics of biotechnologically important yeasts.</title>
        <authorList>
            <consortium name="DOE Joint Genome Institute"/>
            <person name="Riley R."/>
            <person name="Haridas S."/>
            <person name="Wolfe K.H."/>
            <person name="Lopes M.R."/>
            <person name="Hittinger C.T."/>
            <person name="Goker M."/>
            <person name="Salamov A."/>
            <person name="Wisecaver J."/>
            <person name="Long T.M."/>
            <person name="Aerts A.L."/>
            <person name="Barry K."/>
            <person name="Choi C."/>
            <person name="Clum A."/>
            <person name="Coughlan A.Y."/>
            <person name="Deshpande S."/>
            <person name="Douglass A.P."/>
            <person name="Hanson S.J."/>
            <person name="Klenk H.-P."/>
            <person name="Labutti K."/>
            <person name="Lapidus A."/>
            <person name="Lindquist E."/>
            <person name="Lipzen A."/>
            <person name="Meier-Kolthoff J.P."/>
            <person name="Ohm R.A."/>
            <person name="Otillar R.P."/>
            <person name="Pangilinan J."/>
            <person name="Peng Y."/>
            <person name="Rokas A."/>
            <person name="Rosa C.A."/>
            <person name="Scheuner C."/>
            <person name="Sibirny A.A."/>
            <person name="Slot J.C."/>
            <person name="Stielow J.B."/>
            <person name="Sun H."/>
            <person name="Kurtzman C.P."/>
            <person name="Blackwell M."/>
            <person name="Grigoriev I.V."/>
            <person name="Jeffries T.W."/>
        </authorList>
    </citation>
    <scope>NUCLEOTIDE SEQUENCE [LARGE SCALE GENOMIC DNA]</scope>
    <source>
        <strain evidence="9">NRRL Y-2460</strain>
    </source>
</reference>
<sequence length="228" mass="26550">MDRGPFEWVMEIPTVTRLWAMAIVSISCLEYIGLLTELDFYYSTTTVFQKHQYYRLLTSFLYFGNLSFDLVFTLFFVIRHSAALEEQFHKTKDYIWFVAVICTMVILYSTFISDLYLLGSYLNDVLLFLWSRQNSDIDMSIMGIVQFKAIYLPFVYLVLGSLVKDNSGNILNHYAVGILIGHTYDFLNSALPKLHGGFNIVKPIWYWFENEDDQEVLRGDNNAVGIRL</sequence>